<keyword evidence="3 5" id="KW-0862">Zinc</keyword>
<accession>A0A261XX28</accession>
<dbReference type="InterPro" id="IPR013154">
    <property type="entry name" value="ADH-like_N"/>
</dbReference>
<evidence type="ECO:0000313" key="8">
    <source>
        <dbReference type="Proteomes" id="UP000242875"/>
    </source>
</evidence>
<comment type="cofactor">
    <cofactor evidence="1 5">
        <name>Zn(2+)</name>
        <dbReference type="ChEBI" id="CHEBI:29105"/>
    </cofactor>
</comment>
<sequence length="346" mass="37731">MSVPEKFTGYGATDGTGRLSKFQYDPKPFGDHDIDIKISHCGICGSDLHTLYSGWGPTDYPVVVGHEIVGEVVRVGSKVTKFKVGDQAGVGAQCCSCLECETCKAKMEQNCAGSVGTYNSRFPDGSKSYGGYADYERCHEHFAFHIPAGMKNEEAACLLCAGITTFSPFLQHKIGPQHKVGVVGVGGLGHLGVQWSAALGADTTAISHSDRKKEDAAKLGAKHYLNFSDEAQVKAAARTFDFILCTSFAPDMPMDTFLSMLKPRGTFCLVGAPEEPFPMRAFDLIPKNINFCGSTIGSPEEIEYMLKFAQEKGVKTWYEKRPMAEAQKAVDDLKEGKARYRFVLEN</sequence>
<feature type="domain" description="Enoyl reductase (ER)" evidence="6">
    <location>
        <begin position="17"/>
        <end position="344"/>
    </location>
</feature>
<dbReference type="InterPro" id="IPR036291">
    <property type="entry name" value="NAD(P)-bd_dom_sf"/>
</dbReference>
<reference evidence="7 8" key="1">
    <citation type="journal article" date="2017" name="Mycologia">
        <title>Bifiguratus adelaidae, gen. et sp. nov., a new member of Mucoromycotina in endophytic and soil-dwelling habitats.</title>
        <authorList>
            <person name="Torres-Cruz T.J."/>
            <person name="Billingsley Tobias T.L."/>
            <person name="Almatruk M."/>
            <person name="Hesse C."/>
            <person name="Kuske C.R."/>
            <person name="Desiro A."/>
            <person name="Benucci G.M."/>
            <person name="Bonito G."/>
            <person name="Stajich J.E."/>
            <person name="Dunlap C."/>
            <person name="Arnold A.E."/>
            <person name="Porras-Alfaro A."/>
        </authorList>
    </citation>
    <scope>NUCLEOTIDE SEQUENCE [LARGE SCALE GENOMIC DNA]</scope>
    <source>
        <strain evidence="7 8">AZ0501</strain>
    </source>
</reference>
<dbReference type="PROSITE" id="PS00059">
    <property type="entry name" value="ADH_ZINC"/>
    <property type="match status" value="1"/>
</dbReference>
<evidence type="ECO:0000256" key="5">
    <source>
        <dbReference type="RuleBase" id="RU361277"/>
    </source>
</evidence>
<dbReference type="InterPro" id="IPR011032">
    <property type="entry name" value="GroES-like_sf"/>
</dbReference>
<dbReference type="InterPro" id="IPR020843">
    <property type="entry name" value="ER"/>
</dbReference>
<dbReference type="AlphaFoldDB" id="A0A261XX28"/>
<dbReference type="EMBL" id="MVBO01000116">
    <property type="protein sequence ID" value="OZJ02926.1"/>
    <property type="molecule type" value="Genomic_DNA"/>
</dbReference>
<organism evidence="7 8">
    <name type="scientific">Bifiguratus adelaidae</name>
    <dbReference type="NCBI Taxonomy" id="1938954"/>
    <lineage>
        <taxon>Eukaryota</taxon>
        <taxon>Fungi</taxon>
        <taxon>Fungi incertae sedis</taxon>
        <taxon>Mucoromycota</taxon>
        <taxon>Mucoromycotina</taxon>
        <taxon>Endogonomycetes</taxon>
        <taxon>Endogonales</taxon>
        <taxon>Endogonales incertae sedis</taxon>
        <taxon>Bifiguratus</taxon>
    </lineage>
</organism>
<dbReference type="InterPro" id="IPR002328">
    <property type="entry name" value="ADH_Zn_CS"/>
</dbReference>
<evidence type="ECO:0000256" key="3">
    <source>
        <dbReference type="ARBA" id="ARBA00022833"/>
    </source>
</evidence>
<dbReference type="Proteomes" id="UP000242875">
    <property type="component" value="Unassembled WGS sequence"/>
</dbReference>
<evidence type="ECO:0000256" key="2">
    <source>
        <dbReference type="ARBA" id="ARBA00022723"/>
    </source>
</evidence>
<keyword evidence="4" id="KW-0560">Oxidoreductase</keyword>
<dbReference type="Pfam" id="PF00107">
    <property type="entry name" value="ADH_zinc_N"/>
    <property type="match status" value="1"/>
</dbReference>
<evidence type="ECO:0000313" key="7">
    <source>
        <dbReference type="EMBL" id="OZJ02926.1"/>
    </source>
</evidence>
<dbReference type="SUPFAM" id="SSF50129">
    <property type="entry name" value="GroES-like"/>
    <property type="match status" value="1"/>
</dbReference>
<evidence type="ECO:0000256" key="4">
    <source>
        <dbReference type="ARBA" id="ARBA00023002"/>
    </source>
</evidence>
<gene>
    <name evidence="7" type="ORF">BZG36_04127</name>
</gene>
<dbReference type="Pfam" id="PF08240">
    <property type="entry name" value="ADH_N"/>
    <property type="match status" value="1"/>
</dbReference>
<evidence type="ECO:0000259" key="6">
    <source>
        <dbReference type="SMART" id="SM00829"/>
    </source>
</evidence>
<dbReference type="InterPro" id="IPR013149">
    <property type="entry name" value="ADH-like_C"/>
</dbReference>
<dbReference type="CDD" id="cd05283">
    <property type="entry name" value="CAD1"/>
    <property type="match status" value="1"/>
</dbReference>
<dbReference type="InterPro" id="IPR047109">
    <property type="entry name" value="CAD-like"/>
</dbReference>
<dbReference type="OrthoDB" id="1879366at2759"/>
<keyword evidence="8" id="KW-1185">Reference proteome</keyword>
<comment type="similarity">
    <text evidence="5">Belongs to the zinc-containing alcohol dehydrogenase family.</text>
</comment>
<evidence type="ECO:0000256" key="1">
    <source>
        <dbReference type="ARBA" id="ARBA00001947"/>
    </source>
</evidence>
<dbReference type="PANTHER" id="PTHR42683">
    <property type="entry name" value="ALDEHYDE REDUCTASE"/>
    <property type="match status" value="1"/>
</dbReference>
<dbReference type="GO" id="GO:0008270">
    <property type="term" value="F:zinc ion binding"/>
    <property type="evidence" value="ECO:0007669"/>
    <property type="project" value="InterPro"/>
</dbReference>
<dbReference type="FunFam" id="3.40.50.720:FF:000022">
    <property type="entry name" value="Cinnamyl alcohol dehydrogenase"/>
    <property type="match status" value="1"/>
</dbReference>
<comment type="caution">
    <text evidence="7">The sequence shown here is derived from an EMBL/GenBank/DDBJ whole genome shotgun (WGS) entry which is preliminary data.</text>
</comment>
<dbReference type="GO" id="GO:0016616">
    <property type="term" value="F:oxidoreductase activity, acting on the CH-OH group of donors, NAD or NADP as acceptor"/>
    <property type="evidence" value="ECO:0007669"/>
    <property type="project" value="InterPro"/>
</dbReference>
<name>A0A261XX28_9FUNG</name>
<dbReference type="SUPFAM" id="SSF51735">
    <property type="entry name" value="NAD(P)-binding Rossmann-fold domains"/>
    <property type="match status" value="1"/>
</dbReference>
<dbReference type="SMART" id="SM00829">
    <property type="entry name" value="PKS_ER"/>
    <property type="match status" value="1"/>
</dbReference>
<dbReference type="Gene3D" id="3.40.50.720">
    <property type="entry name" value="NAD(P)-binding Rossmann-like Domain"/>
    <property type="match status" value="1"/>
</dbReference>
<dbReference type="Gene3D" id="3.90.180.10">
    <property type="entry name" value="Medium-chain alcohol dehydrogenases, catalytic domain"/>
    <property type="match status" value="1"/>
</dbReference>
<proteinExistence type="inferred from homology"/>
<protein>
    <recommendedName>
        <fullName evidence="6">Enoyl reductase (ER) domain-containing protein</fullName>
    </recommendedName>
</protein>
<keyword evidence="2 5" id="KW-0479">Metal-binding</keyword>